<dbReference type="InterPro" id="IPR001387">
    <property type="entry name" value="Cro/C1-type_HTH"/>
</dbReference>
<dbReference type="PANTHER" id="PTHR34186:SF2">
    <property type="entry name" value="CYANATE HYDRATASE"/>
    <property type="match status" value="1"/>
</dbReference>
<feature type="domain" description="C2H2-type" evidence="8">
    <location>
        <begin position="785"/>
        <end position="815"/>
    </location>
</feature>
<dbReference type="InterPro" id="IPR008076">
    <property type="entry name" value="Cyanase"/>
</dbReference>
<accession>A0ABR0TNM8</accession>
<dbReference type="SMART" id="SM00355">
    <property type="entry name" value="ZnF_C2H2"/>
    <property type="match status" value="3"/>
</dbReference>
<feature type="region of interest" description="Disordered" evidence="7">
    <location>
        <begin position="621"/>
        <end position="643"/>
    </location>
</feature>
<dbReference type="EMBL" id="JASGXD010000004">
    <property type="protein sequence ID" value="KAK6006047.1"/>
    <property type="molecule type" value="Genomic_DNA"/>
</dbReference>
<feature type="domain" description="C2H2-type" evidence="8">
    <location>
        <begin position="491"/>
        <end position="519"/>
    </location>
</feature>
<evidence type="ECO:0000259" key="8">
    <source>
        <dbReference type="PROSITE" id="PS50157"/>
    </source>
</evidence>
<dbReference type="Proteomes" id="UP001341245">
    <property type="component" value="Unassembled WGS sequence"/>
</dbReference>
<dbReference type="PROSITE" id="PS50157">
    <property type="entry name" value="ZINC_FINGER_C2H2_2"/>
    <property type="match status" value="2"/>
</dbReference>
<dbReference type="PANTHER" id="PTHR34186">
    <property type="entry name" value="CYANATE HYDRATASE"/>
    <property type="match status" value="1"/>
</dbReference>
<dbReference type="InterPro" id="IPR010982">
    <property type="entry name" value="Lambda_DNA-bd_dom_sf"/>
</dbReference>
<dbReference type="Gene3D" id="3.30.1160.10">
    <property type="entry name" value="Cyanate lyase, C-terminal domain"/>
    <property type="match status" value="1"/>
</dbReference>
<proteinExistence type="inferred from homology"/>
<keyword evidence="6" id="KW-0479">Metal-binding</keyword>
<dbReference type="CDD" id="cd00093">
    <property type="entry name" value="HTH_XRE"/>
    <property type="match status" value="1"/>
</dbReference>
<sequence length="923" mass="103640">MSASGTSSGHPIATLDTSIVPRLPSSSPTLFEAKKNKNLSFETIAKALGREEVAVAALFYGQARASPEDVKNLAKVLDLDESLLESQLSGYPDRGRQMEMPPREPLVYRLYEIVQNYGYAYKAILNEKFGDGIMSAISFSTKIEKETDEKGDWAATLLEILNQYHCPRYELNDAINPDLTHFAYNNVKREALTVKSSRYCGLSSCGRSKKFKESLFNPHQPASIASRNDQPIPLTQQPDTMGNLISKTVSCYSSNSTASFDMNEDTSMQMSLPRSPGFHNLSAQEPQQVPKSAHEAISKSLTYDEIESGITHPKPARPLIRRYSELIDPAQLDNLQVRSPSGNMLSGSRYNLRDDRPLSVRERQERIRQQIMQKKREQEKDQSNGRKRDSTKITPRKTSTGRNKKPFKCSYDDCFHSFDTEREVRAHLKDKKLHPYYCGKDPGYERVQRGFVKCDFHGKSWEELFSHKVETMLPWIVGERRFEKIKKLNHIVCEFCGEDFGSLAGREIHRKKMHQADQHVVCKGYLIVRDKQGNDHREGCGSIFGRASQLINHIEGGFCAYIKPMAFRQEREHKRMVKLILDDPESFKRNMMGLSNAVGPPTTREVDDMSGGVSIEVLSQSNHSQLGGQPPLSSPLASTASNSEVEWPELLGTDVSQLSDSTKSISIGSTDNSDLSFGYAESNSEDAISVSSNAATTDSDDEVSTAPAASVKPWSTPDSSQKLFGRSKAKVIANWDAINASHQRNKEEDDQNNIFTSHFWDPSHADFKPDFFYCPDTTNQAAPVYQCLFESCNRRFETPQKIGDHMRESHAAQRNLCPVCLKDFKKLSALVAHFEASSSGAKCDVARRDGYSDILLEMTGGLIQAYKALDEPIHGYKLEPDSVNARPAQRSHVGDNQWATAENGVKDYDYRAISPTRVPIYRH</sequence>
<evidence type="ECO:0000256" key="7">
    <source>
        <dbReference type="SAM" id="MobiDB-lite"/>
    </source>
</evidence>
<feature type="compositionally biased region" description="Low complexity" evidence="7">
    <location>
        <begin position="630"/>
        <end position="643"/>
    </location>
</feature>
<comment type="function">
    <text evidence="5">Transcriptional coactivator that stimulates GCN4-dependent transcriptional activity by bridging the DNA-binding region of GCN4 and TBP (SPT15), thereby recruiting TBP to GCN4-bound promoters. Involved in induction of the ribosome quality control (RQC) pathway; a pathway that degrades nascent peptide chains during problematic translation. Required to prevent stalled ribosomes from frameshifting.</text>
</comment>
<feature type="compositionally biased region" description="Polar residues" evidence="7">
    <location>
        <begin position="392"/>
        <end position="401"/>
    </location>
</feature>
<dbReference type="PRINTS" id="PR01693">
    <property type="entry name" value="CYANASE"/>
</dbReference>
<dbReference type="InterPro" id="IPR036581">
    <property type="entry name" value="Cyanate_lyase_C_sf"/>
</dbReference>
<dbReference type="InterPro" id="IPR013087">
    <property type="entry name" value="Znf_C2H2_type"/>
</dbReference>
<keyword evidence="6" id="KW-0863">Zinc-finger</keyword>
<dbReference type="Pfam" id="PF02560">
    <property type="entry name" value="Cyanate_lyase"/>
    <property type="match status" value="1"/>
</dbReference>
<evidence type="ECO:0000256" key="1">
    <source>
        <dbReference type="ARBA" id="ARBA00003561"/>
    </source>
</evidence>
<name>A0ABR0TNM8_AURPU</name>
<evidence type="ECO:0000256" key="2">
    <source>
        <dbReference type="ARBA" id="ARBA00009802"/>
    </source>
</evidence>
<protein>
    <recommendedName>
        <fullName evidence="3">Multiprotein-bridging factor 1</fullName>
    </recommendedName>
</protein>
<organism evidence="9 10">
    <name type="scientific">Aureobasidium pullulans</name>
    <name type="common">Black yeast</name>
    <name type="synonym">Pullularia pullulans</name>
    <dbReference type="NCBI Taxonomy" id="5580"/>
    <lineage>
        <taxon>Eukaryota</taxon>
        <taxon>Fungi</taxon>
        <taxon>Dikarya</taxon>
        <taxon>Ascomycota</taxon>
        <taxon>Pezizomycotina</taxon>
        <taxon>Dothideomycetes</taxon>
        <taxon>Dothideomycetidae</taxon>
        <taxon>Dothideales</taxon>
        <taxon>Saccotheciaceae</taxon>
        <taxon>Aureobasidium</taxon>
    </lineage>
</organism>
<evidence type="ECO:0000256" key="5">
    <source>
        <dbReference type="ARBA" id="ARBA00035107"/>
    </source>
</evidence>
<keyword evidence="10" id="KW-1185">Reference proteome</keyword>
<feature type="region of interest" description="Disordered" evidence="7">
    <location>
        <begin position="221"/>
        <end position="240"/>
    </location>
</feature>
<evidence type="ECO:0000256" key="6">
    <source>
        <dbReference type="PROSITE-ProRule" id="PRU00042"/>
    </source>
</evidence>
<feature type="compositionally biased region" description="Polar residues" evidence="7">
    <location>
        <begin position="334"/>
        <end position="349"/>
    </location>
</feature>
<comment type="similarity">
    <text evidence="2">Belongs to the MBF1 family.</text>
</comment>
<gene>
    <name evidence="9" type="ORF">QM012_006457</name>
</gene>
<feature type="region of interest" description="Disordered" evidence="7">
    <location>
        <begin position="334"/>
        <end position="404"/>
    </location>
</feature>
<dbReference type="SUPFAM" id="SSF55234">
    <property type="entry name" value="Cyanase C-terminal domain"/>
    <property type="match status" value="1"/>
</dbReference>
<evidence type="ECO:0000256" key="3">
    <source>
        <dbReference type="ARBA" id="ARBA00014317"/>
    </source>
</evidence>
<feature type="region of interest" description="Disordered" evidence="7">
    <location>
        <begin position="1"/>
        <end position="20"/>
    </location>
</feature>
<keyword evidence="4" id="KW-0456">Lyase</keyword>
<comment type="caution">
    <text evidence="9">The sequence shown here is derived from an EMBL/GenBank/DDBJ whole genome shotgun (WGS) entry which is preliminary data.</text>
</comment>
<feature type="compositionally biased region" description="Polar residues" evidence="7">
    <location>
        <begin position="223"/>
        <end position="240"/>
    </location>
</feature>
<dbReference type="SMART" id="SM01116">
    <property type="entry name" value="Cyanate_lyase"/>
    <property type="match status" value="1"/>
</dbReference>
<dbReference type="NCBIfam" id="TIGR00673">
    <property type="entry name" value="cynS"/>
    <property type="match status" value="1"/>
</dbReference>
<dbReference type="InterPro" id="IPR003712">
    <property type="entry name" value="Cyanate_lyase_C"/>
</dbReference>
<comment type="function">
    <text evidence="1">Catalyzes the reaction of cyanate with bicarbonate to produce ammonia and carbon dioxide.</text>
</comment>
<dbReference type="PROSITE" id="PS00028">
    <property type="entry name" value="ZINC_FINGER_C2H2_1"/>
    <property type="match status" value="2"/>
</dbReference>
<evidence type="ECO:0000256" key="4">
    <source>
        <dbReference type="ARBA" id="ARBA00023239"/>
    </source>
</evidence>
<feature type="compositionally biased region" description="Basic and acidic residues" evidence="7">
    <location>
        <begin position="351"/>
        <end position="391"/>
    </location>
</feature>
<feature type="region of interest" description="Disordered" evidence="7">
    <location>
        <begin position="689"/>
        <end position="721"/>
    </location>
</feature>
<dbReference type="Gene3D" id="1.10.260.40">
    <property type="entry name" value="lambda repressor-like DNA-binding domains"/>
    <property type="match status" value="1"/>
</dbReference>
<keyword evidence="6" id="KW-0862">Zinc</keyword>
<evidence type="ECO:0000313" key="10">
    <source>
        <dbReference type="Proteomes" id="UP001341245"/>
    </source>
</evidence>
<dbReference type="SUPFAM" id="SSF47413">
    <property type="entry name" value="lambda repressor-like DNA-binding domains"/>
    <property type="match status" value="1"/>
</dbReference>
<dbReference type="Gene3D" id="3.30.160.60">
    <property type="entry name" value="Classic Zinc Finger"/>
    <property type="match status" value="1"/>
</dbReference>
<reference evidence="9 10" key="1">
    <citation type="submission" date="2023-11" db="EMBL/GenBank/DDBJ databases">
        <title>Draft genome sequence and annotation of the polyextremotolerant black yeast-like fungus Aureobasidium pullulans NRRL 62042.</title>
        <authorList>
            <person name="Dielentheis-Frenken M.R.E."/>
            <person name="Wibberg D."/>
            <person name="Blank L.M."/>
            <person name="Tiso T."/>
        </authorList>
    </citation>
    <scope>NUCLEOTIDE SEQUENCE [LARGE SCALE GENOMIC DNA]</scope>
    <source>
        <strain evidence="9 10">NRRL 62042</strain>
    </source>
</reference>
<evidence type="ECO:0000313" key="9">
    <source>
        <dbReference type="EMBL" id="KAK6006047.1"/>
    </source>
</evidence>